<evidence type="ECO:0000259" key="8">
    <source>
        <dbReference type="Pfam" id="PF24529"/>
    </source>
</evidence>
<evidence type="ECO:0000313" key="11">
    <source>
        <dbReference type="Proteomes" id="UP000717585"/>
    </source>
</evidence>
<dbReference type="InterPro" id="IPR013783">
    <property type="entry name" value="Ig-like_fold"/>
</dbReference>
<evidence type="ECO:0000256" key="3">
    <source>
        <dbReference type="ARBA" id="ARBA00022490"/>
    </source>
</evidence>
<dbReference type="EMBL" id="JAHDYR010000064">
    <property type="protein sequence ID" value="KAG9390386.1"/>
    <property type="molecule type" value="Genomic_DNA"/>
</dbReference>
<feature type="region of interest" description="Disordered" evidence="6">
    <location>
        <begin position="1200"/>
        <end position="1219"/>
    </location>
</feature>
<feature type="domain" description="HYDIN/VesB/CFA65-like Ig-like" evidence="7">
    <location>
        <begin position="1105"/>
        <end position="1193"/>
    </location>
</feature>
<organism evidence="10 11">
    <name type="scientific">Carpediemonas membranifera</name>
    <dbReference type="NCBI Taxonomy" id="201153"/>
    <lineage>
        <taxon>Eukaryota</taxon>
        <taxon>Metamonada</taxon>
        <taxon>Carpediemonas-like organisms</taxon>
        <taxon>Carpediemonas</taxon>
    </lineage>
</organism>
<reference evidence="10" key="1">
    <citation type="submission" date="2021-05" db="EMBL/GenBank/DDBJ databases">
        <title>A free-living protist that lacks canonical eukaryotic 1 DNA replication and segregation systems.</title>
        <authorList>
            <person name="Salas-Leiva D.E."/>
            <person name="Tromer E.C."/>
            <person name="Curtis B.A."/>
            <person name="Jerlstrom-Hultqvist J."/>
            <person name="Kolisko M."/>
            <person name="Yi Z."/>
            <person name="Salas-Leiva J.S."/>
            <person name="Gallot-Lavallee L."/>
            <person name="Kops G.J.P.L."/>
            <person name="Archibald J.M."/>
            <person name="Simpson A.G.B."/>
            <person name="Roger A.J."/>
        </authorList>
    </citation>
    <scope>NUCLEOTIDE SEQUENCE</scope>
    <source>
        <strain evidence="10">BICM</strain>
    </source>
</reference>
<accession>A0A8J6DZG9</accession>
<dbReference type="Pfam" id="PF26579">
    <property type="entry name" value="Ig_CFAP47"/>
    <property type="match status" value="1"/>
</dbReference>
<sequence>MSITPPSIKFDVSSNSIYYVDISVQNITVNEPIRVRLSSKTPANPHITAVFLESQKNADPNNPSAGRETRQLSPGLGKIVRIYLDATDPITRTQNDQLIITAQSTSVEAHKEEVVVPIKVVPAHPEFELDQAGLDFGNVLLGQDVEQVVRITNIGPGEGDWELKLESGESPTGCITASPMTGSLGPGESQEVVFTVQGSAVGVLNVVAAFSYASPTADPLPAIHIVINASIVTALVALMHRPTKRARPAPLTAMTLGRVFYNTVVSKTLIVSNPTAVPLDYNLRLRDAAQPEEDDMSTYSAVTVRTRKDVPEATNVSFEPREGTIPPYSEQEVLLKFTPVADENVLEQAQRFINNATADASGGVVTHLEGDNRPPSAIGTETRLARTDADERQYDLALDLIVGATGQVMAVPFTATAVRPHVVLSTNKLAFGPVIVGAERTMSFTLTNKSERVNVPVEVLKMPHAFSIRPEVTSLGRLQSVDFHVTFIPKSLAPVPKNAAIVLRLAKCIDLQVALTGSGQYGMGKDNRSRASTRTPLTKRMLSGGTHNRLVDQNATLGATKPTYLAKKAKEAASKRSAFDPISTLREPVLEMPKVDAAVTGGTGVVGQAPVLSRPRLDEIRKLVKAKFKSEPTLDAEMEGCSKMVDEAILSRVTTGPRHFDYGVLTVMSSETLSFNVANDNSHAVKVSLHCDGDDQVVVRPKSQVLNPGNMAGFDITVSCHTPVDAFSRVITVAINDQQCFQLSVVAVVRPVRVVPSVRELMFSLSSGNMFDRVVPKQLVLRNEGNTIAQWSASVTSEDFNVIPASGEIPANSDRPVDIQWLPGAKASLDESVNFDVVGGETVSVAVKASITPADLRVLAQALPFGVISVGMEKTLKVTLKNPRSTEAYYQVGSAVSAISVTPKQGCVPGGTTAELTVTILSNKAQVLDTPITIGVRGGAKQTLQLTADIQVPDIRVTSGLPIDFGRVPVCLTVTKSVQLKNNSPIPALLFVDFSNTPEFAIHIPYDADRDAIAPVTKGQMEAELSGRPDEGHGERSEDTMESVHLVRVILAQMGEVSLDVAFTPAGDVTHDFRLPITVAGLPQPPVHLEQARILATSTRPQLLVSRHLINFGVRPVSASNIAGKHSVYKAGIELSNPSSTPVPFCGLFPEDSCFSASPQHGVVEPHSSEQLTITFHPVFHARSVQQQLTLHYGPIANDFMRPTAGNGPPDRKEAQRKADEAAIDGYRPHVVDLRGVPHEPCITFDRQHVVLPTVPVGVPAMATFHIINVGHQSSEIRCILPPDTSRTPLLVTFPKGNLLAYNIASIPVTVSFASKKPISFTAKLEFADPSGKKAAVFISGTTDTSLMMALPFIMGHKNLLTLKSVPGKPIVAQLPRNGLTLEPDVISDAAAVVASGQTTFSRMFVAGAADGTVPLDHPILKSQYAGLAVLAKDVPIPVSHRDAYKVRAGVLSDLLSRFVTAALSDVSETAVKPVIPWAFPCGAGVEDDLSSAMLLKYLGTLYPRLFAIGDNPAALADNPTIAVELVEALTGRPIQTKTLPRTGTIDQRVDANLSLIDGILVSLKSHGALINHVMPASLLPQKEFIHHCQRTVGSGDVVPPVIVSVRMNAVFSQVWEIVAPSAWSSILYQLIKLFAMNAVKPLPATPGAKLVAARLPAASGSNIYSAQELNLLNWINLTAYEFIYGPVKEEEFPADAAKVLQRIIVSKGEKVDTDVPLEVSLYAASKRIVYTTFDALSDCIAFAAAMLKNVPSLSVLKRALVACLLGRDLVNISDFEPGLRTYAEKMDTPDYDPERLTADLQSAVCDAMTRLKLDLGAVPADISKGSARDMAIFALYLNQRMAAFAPKLTLSFSAKLNEPLVKHVKLTNPTKKQAQYSVSMTGTGDFTSDSELVKIESKATVEFPVTFTPVFSKPTTGRLVFTPHKIGAAPYPEPMVIELIGEVEPGTPIDTVKEICKVYETRTIDLAIKSPFTRKGQFDVRLGQSRDTTAITVRPNATDAKAIAMRARQRIEGRLVTPDAFTLGTSSKTVSLEPGEKKTHRMRLRFHPLQPGAYHAILTFSDDALGEFTYAVSGTAVLPDPTDTYHLTTTSEETQRDIDLPWDNPIVKRLNGMPGLPVIQQAFKDSDSLDYAVEFSADHVGGPPEVTLYNPSKRTAGQETQPNLYPLKVKALSAGTYPVRMTMRSAYDVRVADIELTVHEPGVDMHIEFEARVRDVISQKIPVHNSSTKEIAYKVLLTGEGFTGNSGFRVGPGGSTNYDLTFTPKRTGLHEGKLVLINQESGAESTCTLVAEVDDPAAEDYLTIEATARQPEERTIDVVNPFDHPVTYAVSCDEEWITGPTALNVPSKGTAPYTFQVLTNRATAVRGTITFTAPSGQFVWYAIELHATPPQPEAAITLQTKCHEPISTELTITNPADWAAQFSVDINGPALYGDSVVMIGPRESVSYQIVYSPMIPGSSRGSISFISDSEDFWFELNLEAEVADPVAMPAFSAEIGSTQTQAVTLDNPLATAVKYYVHNTNPQNYATVPAGDIIVPAQGTVHVEFVYTPTSITATETGRISFKSRTAGEYVYDVTGNGMPPSEQVPIRTLAQPGATNTTMVMFKNPFPKSLHTSVSLISDTPDAWQLMMKKPDHVVTPPFGSLQVPVCFFAPTMAQFKATVRITDLNSDDDVPLAWDSPIIGIADIPATGRTTKLVTRARSELRHKANFELYRLAETWTDSRDALPFAASLRFPDDDESMIAQTLSVSPTMFTMVRGEVEVPLQFTFKPLRSMSSPVELIIEDTSRGGRWHFDLLVTATVPDIDDTISIAAAPNTSGLVTLALNNVHSAYSPFAATFTPESPVEFAVEPPNGVLEPAGSTPTQLTISYSPTSYGNPQAGILVVTTDRMEWRYQVKGSFPTYEVPEAKSRIREIIQPTASHPGSSAANRARKNFMSRNITSVKGRKASATMLRRTSTNATLQ</sequence>
<dbReference type="PANTHER" id="PTHR45912:SF3">
    <property type="entry name" value="CILIA- AND FLAGELLA-ASSOCIATED PROTEIN 47"/>
    <property type="match status" value="1"/>
</dbReference>
<dbReference type="NCBIfam" id="NF012200">
    <property type="entry name" value="choice_anch_D"/>
    <property type="match status" value="1"/>
</dbReference>
<keyword evidence="11" id="KW-1185">Reference proteome</keyword>
<comment type="subcellular location">
    <subcellularLocation>
        <location evidence="1">Cell projection</location>
        <location evidence="1">Cilium</location>
    </subcellularLocation>
    <subcellularLocation>
        <location evidence="2">Cytoplasm</location>
    </subcellularLocation>
</comment>
<evidence type="ECO:0000259" key="9">
    <source>
        <dbReference type="Pfam" id="PF26579"/>
    </source>
</evidence>
<protein>
    <submittedName>
        <fullName evidence="10">Flagellar associated protein</fullName>
    </submittedName>
</protein>
<dbReference type="GO" id="GO:0005737">
    <property type="term" value="C:cytoplasm"/>
    <property type="evidence" value="ECO:0007669"/>
    <property type="project" value="UniProtKB-SubCell"/>
</dbReference>
<keyword evidence="5" id="KW-0966">Cell projection</keyword>
<dbReference type="InterPro" id="IPR056343">
    <property type="entry name" value="CFAP47_dom"/>
</dbReference>
<feature type="compositionally biased region" description="Basic and acidic residues" evidence="6">
    <location>
        <begin position="1210"/>
        <end position="1219"/>
    </location>
</feature>
<evidence type="ECO:0000259" key="7">
    <source>
        <dbReference type="Pfam" id="PF22544"/>
    </source>
</evidence>
<proteinExistence type="predicted"/>
<dbReference type="Proteomes" id="UP000717585">
    <property type="component" value="Unassembled WGS sequence"/>
</dbReference>
<dbReference type="Pfam" id="PF24529">
    <property type="entry name" value="CFAP47"/>
    <property type="match status" value="1"/>
</dbReference>
<dbReference type="PANTHER" id="PTHR45912">
    <property type="entry name" value="CILIA- AND FLAGELLA-ASSOCIATED PROTEIN 47"/>
    <property type="match status" value="1"/>
</dbReference>
<keyword evidence="3" id="KW-0963">Cytoplasm</keyword>
<evidence type="ECO:0000256" key="6">
    <source>
        <dbReference type="SAM" id="MobiDB-lite"/>
    </source>
</evidence>
<dbReference type="GO" id="GO:0005929">
    <property type="term" value="C:cilium"/>
    <property type="evidence" value="ECO:0007669"/>
    <property type="project" value="UniProtKB-SubCell"/>
</dbReference>
<dbReference type="Gene3D" id="2.60.40.10">
    <property type="entry name" value="Immunoglobulins"/>
    <property type="match status" value="7"/>
</dbReference>
<evidence type="ECO:0000256" key="2">
    <source>
        <dbReference type="ARBA" id="ARBA00004496"/>
    </source>
</evidence>
<evidence type="ECO:0000256" key="1">
    <source>
        <dbReference type="ARBA" id="ARBA00004138"/>
    </source>
</evidence>
<comment type="caution">
    <text evidence="10">The sequence shown here is derived from an EMBL/GenBank/DDBJ whole genome shotgun (WGS) entry which is preliminary data.</text>
</comment>
<gene>
    <name evidence="10" type="ORF">J8273_7736</name>
</gene>
<feature type="domain" description="Cilia- and flagella-associated protein 47" evidence="8">
    <location>
        <begin position="1509"/>
        <end position="1639"/>
    </location>
</feature>
<dbReference type="Pfam" id="PF22544">
    <property type="entry name" value="HYDIN_VesB_CFA65-like_Ig"/>
    <property type="match status" value="2"/>
</dbReference>
<dbReference type="GO" id="GO:0060271">
    <property type="term" value="P:cilium assembly"/>
    <property type="evidence" value="ECO:0007669"/>
    <property type="project" value="TreeGrafter"/>
</dbReference>
<feature type="domain" description="HYDIN/VesB/CFA65-like Ig-like" evidence="7">
    <location>
        <begin position="125"/>
        <end position="202"/>
    </location>
</feature>
<feature type="region of interest" description="Disordered" evidence="6">
    <location>
        <begin position="2942"/>
        <end position="2962"/>
    </location>
</feature>
<name>A0A8J6DZG9_9EUKA</name>
<evidence type="ECO:0000313" key="10">
    <source>
        <dbReference type="EMBL" id="KAG9390386.1"/>
    </source>
</evidence>
<evidence type="ECO:0000256" key="5">
    <source>
        <dbReference type="ARBA" id="ARBA00023273"/>
    </source>
</evidence>
<feature type="domain" description="CFAP47-like immunoglobulin-like" evidence="9">
    <location>
        <begin position="2687"/>
        <end position="2800"/>
    </location>
</feature>
<evidence type="ECO:0000256" key="4">
    <source>
        <dbReference type="ARBA" id="ARBA00023069"/>
    </source>
</evidence>
<keyword evidence="10" id="KW-0282">Flagellum</keyword>
<feature type="compositionally biased region" description="Polar residues" evidence="6">
    <location>
        <begin position="2953"/>
        <end position="2962"/>
    </location>
</feature>
<dbReference type="OrthoDB" id="10060824at2759"/>
<dbReference type="InterPro" id="IPR053879">
    <property type="entry name" value="HYDIN_VesB_CFA65-like_Ig"/>
</dbReference>
<keyword evidence="4" id="KW-0969">Cilium</keyword>
<dbReference type="InterPro" id="IPR058952">
    <property type="entry name" value="Ig_CFAP47"/>
</dbReference>